<name>A0A250XLE8_9CHLO</name>
<dbReference type="GO" id="GO:0008812">
    <property type="term" value="F:choline dehydrogenase activity"/>
    <property type="evidence" value="ECO:0007669"/>
    <property type="project" value="TreeGrafter"/>
</dbReference>
<comment type="similarity">
    <text evidence="2">Belongs to the GMC oxidoreductase family.</text>
</comment>
<evidence type="ECO:0000256" key="3">
    <source>
        <dbReference type="ARBA" id="ARBA00022630"/>
    </source>
</evidence>
<dbReference type="InterPro" id="IPR000172">
    <property type="entry name" value="GMC_OxRdtase_N"/>
</dbReference>
<dbReference type="GO" id="GO:0050660">
    <property type="term" value="F:flavin adenine dinucleotide binding"/>
    <property type="evidence" value="ECO:0007669"/>
    <property type="project" value="InterPro"/>
</dbReference>
<comment type="cofactor">
    <cofactor evidence="1">
        <name>FAD</name>
        <dbReference type="ChEBI" id="CHEBI:57692"/>
    </cofactor>
</comment>
<dbReference type="PANTHER" id="PTHR11552">
    <property type="entry name" value="GLUCOSE-METHANOL-CHOLINE GMC OXIDOREDUCTASE"/>
    <property type="match status" value="1"/>
</dbReference>
<dbReference type="OrthoDB" id="269227at2759"/>
<dbReference type="Pfam" id="PF05199">
    <property type="entry name" value="GMC_oxred_C"/>
    <property type="match status" value="1"/>
</dbReference>
<dbReference type="InterPro" id="IPR012132">
    <property type="entry name" value="GMC_OxRdtase"/>
</dbReference>
<feature type="domain" description="Glucose-methanol-choline oxidoreductase N-terminal" evidence="6">
    <location>
        <begin position="300"/>
        <end position="314"/>
    </location>
</feature>
<evidence type="ECO:0000256" key="4">
    <source>
        <dbReference type="ARBA" id="ARBA00022827"/>
    </source>
</evidence>
<dbReference type="Gene3D" id="3.30.560.10">
    <property type="entry name" value="Glucose Oxidase, domain 3"/>
    <property type="match status" value="1"/>
</dbReference>
<dbReference type="STRING" id="1157962.A0A250XLE8"/>
<dbReference type="SUPFAM" id="SSF51905">
    <property type="entry name" value="FAD/NAD(P)-binding domain"/>
    <property type="match status" value="1"/>
</dbReference>
<feature type="region of interest" description="Disordered" evidence="5">
    <location>
        <begin position="1"/>
        <end position="27"/>
    </location>
</feature>
<keyword evidence="3" id="KW-0285">Flavoprotein</keyword>
<organism evidence="7 8">
    <name type="scientific">Chlamydomonas eustigma</name>
    <dbReference type="NCBI Taxonomy" id="1157962"/>
    <lineage>
        <taxon>Eukaryota</taxon>
        <taxon>Viridiplantae</taxon>
        <taxon>Chlorophyta</taxon>
        <taxon>core chlorophytes</taxon>
        <taxon>Chlorophyceae</taxon>
        <taxon>CS clade</taxon>
        <taxon>Chlamydomonadales</taxon>
        <taxon>Chlamydomonadaceae</taxon>
        <taxon>Chlamydomonas</taxon>
    </lineage>
</organism>
<sequence>MLGTLPKSTNQRLSANHGRPGSGQRGQVACRAANPVNGEKFDYIVVGGGTAGCVVANRLSADSSKKVLLLESGPSGDSMEISVPAGISRLFKHPILDWGLMSKTQQQLFAREIYLARGRALGGSSCTNATLYNRGSAEDYDGWGLEGWKSSDVLKWFMDAEDYPPGPKPYHGVGGTMKVEQPRYENILHDEFFRAAASIGLKHNDDFNAWDRPQEGFGEFQVTQMQGERADMYRTYLKPAMQRGNLKVVTGARTTKISFERLLGRSEQRAEGVEFTTGGQFGERFVAELSSQGEVVMAAGAVHTPHLLQLSGVGGAAMLLSHGIPVVSDLPGVGANLQDHPACCYAARFKPEYDDITVTADIYDKSNNIKPSAVLKYLFGRKGPLTTTGCDHGAFLSTTGKGQPDLQIRFVAGFALDPDGVSSYIKFGEMKKQGLSWPGGITLQLLAIRSKSKGSVGLKSADPFVNPDININYFSDPLSADVATLREGYKISRKIAGAAAFEKYGPTEAYPGTSRTEDADIDEFIRKTVHSGNALVGTCRMGHSPEDEGAVVSSQDLKVFGLENVRVVDSSVIPVIPGGQTGAATVMVAERAAVLLKSSASRSPLVMRSA</sequence>
<proteinExistence type="inferred from homology"/>
<dbReference type="InterPro" id="IPR007867">
    <property type="entry name" value="GMC_OxRtase_C"/>
</dbReference>
<dbReference type="EMBL" id="BEGY01000105">
    <property type="protein sequence ID" value="GAX83712.1"/>
    <property type="molecule type" value="Genomic_DNA"/>
</dbReference>
<keyword evidence="4" id="KW-0274">FAD</keyword>
<dbReference type="Proteomes" id="UP000232323">
    <property type="component" value="Unassembled WGS sequence"/>
</dbReference>
<gene>
    <name evidence="7" type="ORF">CEUSTIGMA_g11137.t1</name>
</gene>
<dbReference type="GO" id="GO:0019285">
    <property type="term" value="P:glycine betaine biosynthetic process from choline"/>
    <property type="evidence" value="ECO:0007669"/>
    <property type="project" value="TreeGrafter"/>
</dbReference>
<evidence type="ECO:0000256" key="5">
    <source>
        <dbReference type="SAM" id="MobiDB-lite"/>
    </source>
</evidence>
<comment type="caution">
    <text evidence="7">The sequence shown here is derived from an EMBL/GenBank/DDBJ whole genome shotgun (WGS) entry which is preliminary data.</text>
</comment>
<evidence type="ECO:0000256" key="1">
    <source>
        <dbReference type="ARBA" id="ARBA00001974"/>
    </source>
</evidence>
<dbReference type="Pfam" id="PF00732">
    <property type="entry name" value="GMC_oxred_N"/>
    <property type="match status" value="1"/>
</dbReference>
<feature type="compositionally biased region" description="Polar residues" evidence="5">
    <location>
        <begin position="1"/>
        <end position="14"/>
    </location>
</feature>
<accession>A0A250XLE8</accession>
<reference evidence="7 8" key="1">
    <citation type="submission" date="2017-08" db="EMBL/GenBank/DDBJ databases">
        <title>Acidophilic green algal genome provides insights into adaptation to an acidic environment.</title>
        <authorList>
            <person name="Hirooka S."/>
            <person name="Hirose Y."/>
            <person name="Kanesaki Y."/>
            <person name="Higuchi S."/>
            <person name="Fujiwara T."/>
            <person name="Onuma R."/>
            <person name="Era A."/>
            <person name="Ohbayashi R."/>
            <person name="Uzuka A."/>
            <person name="Nozaki H."/>
            <person name="Yoshikawa H."/>
            <person name="Miyagishima S.Y."/>
        </authorList>
    </citation>
    <scope>NUCLEOTIDE SEQUENCE [LARGE SCALE GENOMIC DNA]</scope>
    <source>
        <strain evidence="7 8">NIES-2499</strain>
    </source>
</reference>
<dbReference type="PROSITE" id="PS00624">
    <property type="entry name" value="GMC_OXRED_2"/>
    <property type="match status" value="1"/>
</dbReference>
<keyword evidence="8" id="KW-1185">Reference proteome</keyword>
<evidence type="ECO:0000259" key="6">
    <source>
        <dbReference type="PROSITE" id="PS00624"/>
    </source>
</evidence>
<dbReference type="SUPFAM" id="SSF54373">
    <property type="entry name" value="FAD-linked reductases, C-terminal domain"/>
    <property type="match status" value="1"/>
</dbReference>
<evidence type="ECO:0000313" key="8">
    <source>
        <dbReference type="Proteomes" id="UP000232323"/>
    </source>
</evidence>
<evidence type="ECO:0000313" key="7">
    <source>
        <dbReference type="EMBL" id="GAX83712.1"/>
    </source>
</evidence>
<dbReference type="Gene3D" id="3.50.50.60">
    <property type="entry name" value="FAD/NAD(P)-binding domain"/>
    <property type="match status" value="1"/>
</dbReference>
<dbReference type="PIRSF" id="PIRSF000137">
    <property type="entry name" value="Alcohol_oxidase"/>
    <property type="match status" value="1"/>
</dbReference>
<evidence type="ECO:0000256" key="2">
    <source>
        <dbReference type="ARBA" id="ARBA00010790"/>
    </source>
</evidence>
<dbReference type="PANTHER" id="PTHR11552:SF147">
    <property type="entry name" value="CHOLINE DEHYDROGENASE, MITOCHONDRIAL"/>
    <property type="match status" value="1"/>
</dbReference>
<dbReference type="InterPro" id="IPR036188">
    <property type="entry name" value="FAD/NAD-bd_sf"/>
</dbReference>
<protein>
    <recommendedName>
        <fullName evidence="6">Glucose-methanol-choline oxidoreductase N-terminal domain-containing protein</fullName>
    </recommendedName>
</protein>
<dbReference type="AlphaFoldDB" id="A0A250XLE8"/>
<dbReference type="GO" id="GO:0016020">
    <property type="term" value="C:membrane"/>
    <property type="evidence" value="ECO:0007669"/>
    <property type="project" value="TreeGrafter"/>
</dbReference>